<dbReference type="RefSeq" id="WP_003339126.1">
    <property type="nucleotide sequence ID" value="NZ_CP007806.1"/>
</dbReference>
<dbReference type="KEGG" id="blr:BRLA_c009220"/>
<name>A0A075R238_BRELA</name>
<keyword evidence="3" id="KW-1185">Reference proteome</keyword>
<keyword evidence="1" id="KW-1133">Transmembrane helix</keyword>
<evidence type="ECO:0000313" key="3">
    <source>
        <dbReference type="Proteomes" id="UP000005850"/>
    </source>
</evidence>
<dbReference type="STRING" id="1042163.BRLA_c009220"/>
<accession>A0A075R238</accession>
<sequence>MKRRSFFKGMGEYIANLPRWGKVIWTIVLGYMVARVIHFLW</sequence>
<dbReference type="AlphaFoldDB" id="A0A075R238"/>
<dbReference type="EMBL" id="CP007806">
    <property type="protein sequence ID" value="AIG25263.1"/>
    <property type="molecule type" value="Genomic_DNA"/>
</dbReference>
<keyword evidence="1" id="KW-0812">Transmembrane</keyword>
<dbReference type="Proteomes" id="UP000005850">
    <property type="component" value="Chromosome"/>
</dbReference>
<organism evidence="2 3">
    <name type="scientific">Brevibacillus laterosporus LMG 15441</name>
    <dbReference type="NCBI Taxonomy" id="1042163"/>
    <lineage>
        <taxon>Bacteria</taxon>
        <taxon>Bacillati</taxon>
        <taxon>Bacillota</taxon>
        <taxon>Bacilli</taxon>
        <taxon>Bacillales</taxon>
        <taxon>Paenibacillaceae</taxon>
        <taxon>Brevibacillus</taxon>
    </lineage>
</organism>
<reference evidence="2 3" key="1">
    <citation type="journal article" date="2011" name="J. Bacteriol.">
        <title>Genome sequence of Brevibacillus laterosporus LMG 15441, a pathogen of invertebrates.</title>
        <authorList>
            <person name="Djukic M."/>
            <person name="Poehlein A."/>
            <person name="Thurmer A."/>
            <person name="Daniel R."/>
        </authorList>
    </citation>
    <scope>NUCLEOTIDE SEQUENCE [LARGE SCALE GENOMIC DNA]</scope>
    <source>
        <strain evidence="2 3">LMG 15441</strain>
    </source>
</reference>
<keyword evidence="1" id="KW-0472">Membrane</keyword>
<feature type="transmembrane region" description="Helical" evidence="1">
    <location>
        <begin position="20"/>
        <end position="40"/>
    </location>
</feature>
<evidence type="ECO:0000256" key="1">
    <source>
        <dbReference type="SAM" id="Phobius"/>
    </source>
</evidence>
<dbReference type="HOGENOM" id="CLU_3266702_0_0_9"/>
<evidence type="ECO:0000313" key="2">
    <source>
        <dbReference type="EMBL" id="AIG25263.1"/>
    </source>
</evidence>
<protein>
    <submittedName>
        <fullName evidence="2">Uncharacterized protein</fullName>
    </submittedName>
</protein>
<proteinExistence type="predicted"/>
<gene>
    <name evidence="2" type="ORF">BRLA_c009220</name>
</gene>